<feature type="transmembrane region" description="Helical" evidence="9">
    <location>
        <begin position="314"/>
        <end position="332"/>
    </location>
</feature>
<keyword evidence="7 9" id="KW-0472">Membrane</keyword>
<evidence type="ECO:0000256" key="9">
    <source>
        <dbReference type="SAM" id="Phobius"/>
    </source>
</evidence>
<feature type="transmembrane region" description="Helical" evidence="9">
    <location>
        <begin position="290"/>
        <end position="308"/>
    </location>
</feature>
<organism evidence="10 11">
    <name type="scientific">Anaerococcus kampingae</name>
    <dbReference type="NCBI Taxonomy" id="3115614"/>
    <lineage>
        <taxon>Bacteria</taxon>
        <taxon>Bacillati</taxon>
        <taxon>Bacillota</taxon>
        <taxon>Tissierellia</taxon>
        <taxon>Tissierellales</taxon>
        <taxon>Peptoniphilaceae</taxon>
        <taxon>Anaerococcus</taxon>
    </lineage>
</organism>
<comment type="caution">
    <text evidence="10">The sequence shown here is derived from an EMBL/GenBank/DDBJ whole genome shotgun (WGS) entry which is preliminary data.</text>
</comment>
<feature type="coiled-coil region" evidence="8">
    <location>
        <begin position="45"/>
        <end position="79"/>
    </location>
</feature>
<feature type="transmembrane region" description="Helical" evidence="9">
    <location>
        <begin position="364"/>
        <end position="383"/>
    </location>
</feature>
<evidence type="ECO:0000256" key="1">
    <source>
        <dbReference type="ARBA" id="ARBA00004141"/>
    </source>
</evidence>
<dbReference type="Pfam" id="PF01496">
    <property type="entry name" value="V_ATPase_I"/>
    <property type="match status" value="1"/>
</dbReference>
<dbReference type="InterPro" id="IPR002490">
    <property type="entry name" value="V-ATPase_116kDa_su"/>
</dbReference>
<evidence type="ECO:0000256" key="8">
    <source>
        <dbReference type="SAM" id="Coils"/>
    </source>
</evidence>
<name>A0ABW9MCR9_9FIRM</name>
<feature type="transmembrane region" description="Helical" evidence="9">
    <location>
        <begin position="222"/>
        <end position="242"/>
    </location>
</feature>
<keyword evidence="8" id="KW-0175">Coiled coil</keyword>
<sequence length="454" mass="51525">MAMTDKIKNSKENYLLVYPKQVSEDIGRAVNTMGFIDMELPDENLDTINAKLSSIGKELDNLEKDIKDFKDNNEETFESLPSTVEYYEKSENIISKMAKGEKYLYLTGWVPNSKVKEFESLSKKYDKTNVEVKKKYNQEPPTKLRNNKLFRPFEFLVNMYGAPNYNEIDPTPFFAVTYMLLYGMMFGDLGQGLVFILLSFFVDKINKTFGSLIRRIGFSACFFGLMYGSFFGIETLIPTLLIKPFDNIMKVLIASVAFGIMLLVIAYCLGIYNKLVKQKNIEEGIFGKEGLAGLLMMISFVLLILNIVNVNPLPMPFALCLLILSIIMIVFSKPISAKIEKRDEVFESSASDYYVESSFSIIEALLSVFSNLVSFTRVGAFAINHVGLYMAFEVMSKLVGGGIFGIIILIFGNVLIIGLEGMIVFIQGLRLEFYEMFSKYYQGNGRKFRPIKEN</sequence>
<keyword evidence="5 9" id="KW-1133">Transmembrane helix</keyword>
<evidence type="ECO:0000313" key="11">
    <source>
        <dbReference type="Proteomes" id="UP001637994"/>
    </source>
</evidence>
<evidence type="ECO:0000256" key="3">
    <source>
        <dbReference type="ARBA" id="ARBA00022448"/>
    </source>
</evidence>
<proteinExistence type="inferred from homology"/>
<evidence type="ECO:0000256" key="4">
    <source>
        <dbReference type="ARBA" id="ARBA00022692"/>
    </source>
</evidence>
<comment type="subcellular location">
    <subcellularLocation>
        <location evidence="1">Membrane</location>
        <topology evidence="1">Multi-pass membrane protein</topology>
    </subcellularLocation>
</comment>
<feature type="transmembrane region" description="Helical" evidence="9">
    <location>
        <begin position="248"/>
        <end position="269"/>
    </location>
</feature>
<evidence type="ECO:0000256" key="6">
    <source>
        <dbReference type="ARBA" id="ARBA00023065"/>
    </source>
</evidence>
<dbReference type="Proteomes" id="UP001637994">
    <property type="component" value="Unassembled WGS sequence"/>
</dbReference>
<keyword evidence="11" id="KW-1185">Reference proteome</keyword>
<feature type="transmembrane region" description="Helical" evidence="9">
    <location>
        <begin position="403"/>
        <end position="426"/>
    </location>
</feature>
<feature type="transmembrane region" description="Helical" evidence="9">
    <location>
        <begin position="179"/>
        <end position="202"/>
    </location>
</feature>
<dbReference type="PANTHER" id="PTHR11629:SF63">
    <property type="entry name" value="V-TYPE PROTON ATPASE SUBUNIT A"/>
    <property type="match status" value="1"/>
</dbReference>
<evidence type="ECO:0000313" key="10">
    <source>
        <dbReference type="EMBL" id="MFO3667115.1"/>
    </source>
</evidence>
<protein>
    <submittedName>
        <fullName evidence="10">V-type ATP synthase subunit I</fullName>
    </submittedName>
</protein>
<keyword evidence="3" id="KW-0813">Transport</keyword>
<comment type="similarity">
    <text evidence="2">Belongs to the V-ATPase 116 kDa subunit family.</text>
</comment>
<keyword evidence="6" id="KW-0406">Ion transport</keyword>
<dbReference type="EMBL" id="JBGMEF010000018">
    <property type="protein sequence ID" value="MFO3667115.1"/>
    <property type="molecule type" value="Genomic_DNA"/>
</dbReference>
<keyword evidence="4 9" id="KW-0812">Transmembrane</keyword>
<reference evidence="10 11" key="1">
    <citation type="journal article" date="2025" name="Anaerobe">
        <title>Description of Anaerococcus kampingiae sp. nov., Anaerococcus groningensis sp. nov., Anaerococcus martiniensis sp. nov., and Anaerococcus cruorum sp. nov., isolated from human clinical specimens.</title>
        <authorList>
            <person name="Boiten K.E."/>
            <person name="Meijer J."/>
            <person name="van Wezel E.M."/>
            <person name="Veloo A.C.M."/>
        </authorList>
    </citation>
    <scope>NUCLEOTIDE SEQUENCE [LARGE SCALE GENOMIC DNA]</scope>
    <source>
        <strain evidence="10 11">ENR0874</strain>
    </source>
</reference>
<evidence type="ECO:0000256" key="2">
    <source>
        <dbReference type="ARBA" id="ARBA00009904"/>
    </source>
</evidence>
<gene>
    <name evidence="10" type="ORF">ACCQ42_04955</name>
</gene>
<dbReference type="PANTHER" id="PTHR11629">
    <property type="entry name" value="VACUOLAR PROTON ATPASES"/>
    <property type="match status" value="1"/>
</dbReference>
<evidence type="ECO:0000256" key="5">
    <source>
        <dbReference type="ARBA" id="ARBA00022989"/>
    </source>
</evidence>
<evidence type="ECO:0000256" key="7">
    <source>
        <dbReference type="ARBA" id="ARBA00023136"/>
    </source>
</evidence>
<dbReference type="RefSeq" id="WP_399525098.1">
    <property type="nucleotide sequence ID" value="NZ_JBGMEF010000018.1"/>
</dbReference>
<accession>A0ABW9MCR9</accession>